<evidence type="ECO:0000313" key="1">
    <source>
        <dbReference type="EMBL" id="MFC6660724.1"/>
    </source>
</evidence>
<dbReference type="SUPFAM" id="SSF56524">
    <property type="entry name" value="Oxidoreductase molybdopterin-binding domain"/>
    <property type="match status" value="1"/>
</dbReference>
<protein>
    <recommendedName>
        <fullName evidence="3">Oxidoreductase molybdopterin-binding domain-containing protein</fullName>
    </recommendedName>
</protein>
<gene>
    <name evidence="1" type="ORF">ACFP90_10455</name>
</gene>
<comment type="caution">
    <text evidence="1">The sequence shown here is derived from an EMBL/GenBank/DDBJ whole genome shotgun (WGS) entry which is preliminary data.</text>
</comment>
<accession>A0ABW1ZLX1</accession>
<dbReference type="EMBL" id="JBHSWB010000001">
    <property type="protein sequence ID" value="MFC6660724.1"/>
    <property type="molecule type" value="Genomic_DNA"/>
</dbReference>
<proteinExistence type="predicted"/>
<evidence type="ECO:0008006" key="3">
    <source>
        <dbReference type="Google" id="ProtNLM"/>
    </source>
</evidence>
<reference evidence="2" key="1">
    <citation type="journal article" date="2019" name="Int. J. Syst. Evol. Microbiol.">
        <title>The Global Catalogue of Microorganisms (GCM) 10K type strain sequencing project: providing services to taxonomists for standard genome sequencing and annotation.</title>
        <authorList>
            <consortium name="The Broad Institute Genomics Platform"/>
            <consortium name="The Broad Institute Genome Sequencing Center for Infectious Disease"/>
            <person name="Wu L."/>
            <person name="Ma J."/>
        </authorList>
    </citation>
    <scope>NUCLEOTIDE SEQUENCE [LARGE SCALE GENOMIC DNA]</scope>
    <source>
        <strain evidence="2">CCUG 63830</strain>
    </source>
</reference>
<evidence type="ECO:0000313" key="2">
    <source>
        <dbReference type="Proteomes" id="UP001596317"/>
    </source>
</evidence>
<organism evidence="1 2">
    <name type="scientific">Deinococcus multiflagellatus</name>
    <dbReference type="NCBI Taxonomy" id="1656887"/>
    <lineage>
        <taxon>Bacteria</taxon>
        <taxon>Thermotogati</taxon>
        <taxon>Deinococcota</taxon>
        <taxon>Deinococci</taxon>
        <taxon>Deinococcales</taxon>
        <taxon>Deinococcaceae</taxon>
        <taxon>Deinococcus</taxon>
    </lineage>
</organism>
<dbReference type="RefSeq" id="WP_380055891.1">
    <property type="nucleotide sequence ID" value="NZ_JBHSWB010000001.1"/>
</dbReference>
<dbReference type="Proteomes" id="UP001596317">
    <property type="component" value="Unassembled WGS sequence"/>
</dbReference>
<keyword evidence="2" id="KW-1185">Reference proteome</keyword>
<dbReference type="InterPro" id="IPR036374">
    <property type="entry name" value="OxRdtase_Mopterin-bd_sf"/>
</dbReference>
<sequence>MPLRDLARRGGFAGRDLRVTAEDGFVAIIAASDYMTAPIMVAYEAGGKPIPTLKKGPLLIVFPPDPLRFPRRPYGSQWVWFVRSVGPR</sequence>
<name>A0ABW1ZLX1_9DEIO</name>